<dbReference type="InterPro" id="IPR029033">
    <property type="entry name" value="His_PPase_superfam"/>
</dbReference>
<dbReference type="EMBL" id="MPUH01000915">
    <property type="protein sequence ID" value="OMJ72281.1"/>
    <property type="molecule type" value="Genomic_DNA"/>
</dbReference>
<proteinExistence type="predicted"/>
<dbReference type="InterPro" id="IPR013078">
    <property type="entry name" value="His_Pase_superF_clade-1"/>
</dbReference>
<gene>
    <name evidence="1" type="ORF">SteCoe_29332</name>
</gene>
<dbReference type="Pfam" id="PF00300">
    <property type="entry name" value="His_Phos_1"/>
    <property type="match status" value="1"/>
</dbReference>
<dbReference type="Proteomes" id="UP000187209">
    <property type="component" value="Unassembled WGS sequence"/>
</dbReference>
<dbReference type="OrthoDB" id="284247at2759"/>
<accession>A0A1R2B686</accession>
<dbReference type="SUPFAM" id="SSF53254">
    <property type="entry name" value="Phosphoglycerate mutase-like"/>
    <property type="match status" value="1"/>
</dbReference>
<dbReference type="PANTHER" id="PTHR48100:SF61">
    <property type="entry name" value="PHOSPHOGLYCERATE MUTASE"/>
    <property type="match status" value="1"/>
</dbReference>
<protein>
    <submittedName>
        <fullName evidence="1">Uncharacterized protein</fullName>
    </submittedName>
</protein>
<sequence>MNKLYIIRHAQTFYNKAQAENEQQGHPHLTGEFRWNPDLADSVLSPEGISQCHSSISYAHSLQIEKVFTSPLRRALETCEILFKDHPLHPKIIVHPQLHEILHNGHDISCYNGIPFSEYAHYDWSLIGNIFLPDLFISPKYTEEIGNGDFMTRRIKILELMRKVNPDYLESDFELYKRAQKSKDIWKRELEMNSIALVTHSSFLKQFTKENYEENGTWLQNCEIMEFRL</sequence>
<name>A0A1R2B686_9CILI</name>
<dbReference type="CDD" id="cd07067">
    <property type="entry name" value="HP_PGM_like"/>
    <property type="match status" value="1"/>
</dbReference>
<keyword evidence="2" id="KW-1185">Reference proteome</keyword>
<reference evidence="1 2" key="1">
    <citation type="submission" date="2016-11" db="EMBL/GenBank/DDBJ databases">
        <title>The macronuclear genome of Stentor coeruleus: a giant cell with tiny introns.</title>
        <authorList>
            <person name="Slabodnick M."/>
            <person name="Ruby J.G."/>
            <person name="Reiff S.B."/>
            <person name="Swart E.C."/>
            <person name="Gosai S."/>
            <person name="Prabakaran S."/>
            <person name="Witkowska E."/>
            <person name="Larue G.E."/>
            <person name="Fisher S."/>
            <person name="Freeman R.M."/>
            <person name="Gunawardena J."/>
            <person name="Chu W."/>
            <person name="Stover N.A."/>
            <person name="Gregory B.D."/>
            <person name="Nowacki M."/>
            <person name="Derisi J."/>
            <person name="Roy S.W."/>
            <person name="Marshall W.F."/>
            <person name="Sood P."/>
        </authorList>
    </citation>
    <scope>NUCLEOTIDE SEQUENCE [LARGE SCALE GENOMIC DNA]</scope>
    <source>
        <strain evidence="1">WM001</strain>
    </source>
</reference>
<evidence type="ECO:0000313" key="2">
    <source>
        <dbReference type="Proteomes" id="UP000187209"/>
    </source>
</evidence>
<dbReference type="GO" id="GO:0016791">
    <property type="term" value="F:phosphatase activity"/>
    <property type="evidence" value="ECO:0007669"/>
    <property type="project" value="TreeGrafter"/>
</dbReference>
<organism evidence="1 2">
    <name type="scientific">Stentor coeruleus</name>
    <dbReference type="NCBI Taxonomy" id="5963"/>
    <lineage>
        <taxon>Eukaryota</taxon>
        <taxon>Sar</taxon>
        <taxon>Alveolata</taxon>
        <taxon>Ciliophora</taxon>
        <taxon>Postciliodesmatophora</taxon>
        <taxon>Heterotrichea</taxon>
        <taxon>Heterotrichida</taxon>
        <taxon>Stentoridae</taxon>
        <taxon>Stentor</taxon>
    </lineage>
</organism>
<dbReference type="InterPro" id="IPR050275">
    <property type="entry name" value="PGM_Phosphatase"/>
</dbReference>
<dbReference type="AlphaFoldDB" id="A0A1R2B686"/>
<dbReference type="Gene3D" id="3.40.50.1240">
    <property type="entry name" value="Phosphoglycerate mutase-like"/>
    <property type="match status" value="1"/>
</dbReference>
<dbReference type="GO" id="GO:0005737">
    <property type="term" value="C:cytoplasm"/>
    <property type="evidence" value="ECO:0007669"/>
    <property type="project" value="TreeGrafter"/>
</dbReference>
<dbReference type="PANTHER" id="PTHR48100">
    <property type="entry name" value="BROAD-SPECIFICITY PHOSPHATASE YOR283W-RELATED"/>
    <property type="match status" value="1"/>
</dbReference>
<comment type="caution">
    <text evidence="1">The sequence shown here is derived from an EMBL/GenBank/DDBJ whole genome shotgun (WGS) entry which is preliminary data.</text>
</comment>
<dbReference type="SMART" id="SM00855">
    <property type="entry name" value="PGAM"/>
    <property type="match status" value="1"/>
</dbReference>
<evidence type="ECO:0000313" key="1">
    <source>
        <dbReference type="EMBL" id="OMJ72281.1"/>
    </source>
</evidence>